<keyword evidence="1" id="KW-0732">Signal</keyword>
<keyword evidence="3" id="KW-1185">Reference proteome</keyword>
<evidence type="ECO:0000313" key="2">
    <source>
        <dbReference type="EMBL" id="PWH85843.1"/>
    </source>
</evidence>
<dbReference type="SUPFAM" id="SSF48452">
    <property type="entry name" value="TPR-like"/>
    <property type="match status" value="1"/>
</dbReference>
<sequence length="459" mass="52216">MKLIYTLLFSTFIFNANAEISELDNDVLPPDSTSSIIDRTTSLYFLEEGKKEFSKGRTRDALRRFREAYVRDQYSSKAAYWIGESHYKMDNFGYALKYARIAEALAGEVDGDLLYLMGKAYHRQNLLDSAAINYVKAQGLLSNAKNRAYNINGLLDELKFADSVSQLETVFEKKLLDEKINSGYDDYNLVMSNDGKEAFIVSRRPDTKGGNVNPDDQRFFEDIYYAKWDDESKTWGKVTNDLNRLNSDGFDAINHITADGLELYLTVNTSVANVKKQTRGSDIFTAKKTKEDKWSSPRAIKNKSINTSFFDGAPTLTADGNTMYFISDRDGEKSQSDIYVVHKVGRDWGTAKKLPMTVNTTSNETTPFITPDGRFLFFSSNGYKGMGDYDIYVTENRGNEWSTPVNLGADFNTVNDDIFFRYFENLKKAVVSTYRIQGDKSSLDIFEMSIENWEIPTVK</sequence>
<dbReference type="EMBL" id="QFRJ01000004">
    <property type="protein sequence ID" value="PWH85843.1"/>
    <property type="molecule type" value="Genomic_DNA"/>
</dbReference>
<feature type="signal peptide" evidence="1">
    <location>
        <begin position="1"/>
        <end position="18"/>
    </location>
</feature>
<feature type="chain" id="PRO_5015620602" evidence="1">
    <location>
        <begin position="19"/>
        <end position="459"/>
    </location>
</feature>
<dbReference type="Pfam" id="PF07676">
    <property type="entry name" value="PD40"/>
    <property type="match status" value="2"/>
</dbReference>
<dbReference type="Gene3D" id="1.25.40.10">
    <property type="entry name" value="Tetratricopeptide repeat domain"/>
    <property type="match status" value="1"/>
</dbReference>
<dbReference type="OrthoDB" id="9809364at2"/>
<comment type="caution">
    <text evidence="2">The sequence shown here is derived from an EMBL/GenBank/DDBJ whole genome shotgun (WGS) entry which is preliminary data.</text>
</comment>
<gene>
    <name evidence="2" type="ORF">DIT68_07040</name>
</gene>
<dbReference type="RefSeq" id="WP_109359120.1">
    <property type="nucleotide sequence ID" value="NZ_QFRJ01000004.1"/>
</dbReference>
<organism evidence="2 3">
    <name type="scientific">Brumimicrobium oceani</name>
    <dbReference type="NCBI Taxonomy" id="2100725"/>
    <lineage>
        <taxon>Bacteria</taxon>
        <taxon>Pseudomonadati</taxon>
        <taxon>Bacteroidota</taxon>
        <taxon>Flavobacteriia</taxon>
        <taxon>Flavobacteriales</taxon>
        <taxon>Crocinitomicaceae</taxon>
        <taxon>Brumimicrobium</taxon>
    </lineage>
</organism>
<reference evidence="2 3" key="1">
    <citation type="submission" date="2018-05" db="EMBL/GenBank/DDBJ databases">
        <title>Brumimicrobium oceani sp. nov., isolated from coastal sediment.</title>
        <authorList>
            <person name="Kou Y."/>
        </authorList>
    </citation>
    <scope>NUCLEOTIDE SEQUENCE [LARGE SCALE GENOMIC DNA]</scope>
    <source>
        <strain evidence="2 3">C305</strain>
    </source>
</reference>
<dbReference type="InterPro" id="IPR011042">
    <property type="entry name" value="6-blade_b-propeller_TolB-like"/>
</dbReference>
<dbReference type="SUPFAM" id="SSF82171">
    <property type="entry name" value="DPP6 N-terminal domain-like"/>
    <property type="match status" value="1"/>
</dbReference>
<protein>
    <submittedName>
        <fullName evidence="2">Uncharacterized protein</fullName>
    </submittedName>
</protein>
<dbReference type="AlphaFoldDB" id="A0A2U2XDJ5"/>
<evidence type="ECO:0000313" key="3">
    <source>
        <dbReference type="Proteomes" id="UP000245370"/>
    </source>
</evidence>
<accession>A0A2U2XDJ5</accession>
<reference evidence="2 3" key="2">
    <citation type="submission" date="2018-05" db="EMBL/GenBank/DDBJ databases">
        <authorList>
            <person name="Lanie J.A."/>
            <person name="Ng W.-L."/>
            <person name="Kazmierczak K.M."/>
            <person name="Andrzejewski T.M."/>
            <person name="Davidsen T.M."/>
            <person name="Wayne K.J."/>
            <person name="Tettelin H."/>
            <person name="Glass J.I."/>
            <person name="Rusch D."/>
            <person name="Podicherti R."/>
            <person name="Tsui H.-C.T."/>
            <person name="Winkler M.E."/>
        </authorList>
    </citation>
    <scope>NUCLEOTIDE SEQUENCE [LARGE SCALE GENOMIC DNA]</scope>
    <source>
        <strain evidence="2 3">C305</strain>
    </source>
</reference>
<proteinExistence type="predicted"/>
<dbReference type="InterPro" id="IPR011990">
    <property type="entry name" value="TPR-like_helical_dom_sf"/>
</dbReference>
<dbReference type="InterPro" id="IPR011659">
    <property type="entry name" value="WD40"/>
</dbReference>
<name>A0A2U2XDJ5_9FLAO</name>
<evidence type="ECO:0000256" key="1">
    <source>
        <dbReference type="SAM" id="SignalP"/>
    </source>
</evidence>
<dbReference type="Gene3D" id="2.120.10.30">
    <property type="entry name" value="TolB, C-terminal domain"/>
    <property type="match status" value="1"/>
</dbReference>
<dbReference type="Proteomes" id="UP000245370">
    <property type="component" value="Unassembled WGS sequence"/>
</dbReference>